<protein>
    <recommendedName>
        <fullName evidence="8">Transcriptional regulator of RNA polII, SAGA, subunit-domain-containing protein</fullName>
    </recommendedName>
</protein>
<dbReference type="GO" id="GO:0003713">
    <property type="term" value="F:transcription coactivator activity"/>
    <property type="evidence" value="ECO:0007669"/>
    <property type="project" value="TreeGrafter"/>
</dbReference>
<feature type="region of interest" description="Disordered" evidence="5">
    <location>
        <begin position="71"/>
        <end position="106"/>
    </location>
</feature>
<dbReference type="AlphaFoldDB" id="A0A0D0CCR6"/>
<keyword evidence="3" id="KW-0804">Transcription</keyword>
<comment type="subcellular location">
    <subcellularLocation>
        <location evidence="1">Nucleus</location>
    </subcellularLocation>
</comment>
<dbReference type="InterPro" id="IPR024738">
    <property type="entry name" value="Hfi1/Tada1"/>
</dbReference>
<dbReference type="GO" id="GO:0005634">
    <property type="term" value="C:nucleus"/>
    <property type="evidence" value="ECO:0007669"/>
    <property type="project" value="UniProtKB-SubCell"/>
</dbReference>
<evidence type="ECO:0000313" key="6">
    <source>
        <dbReference type="EMBL" id="KIK60299.1"/>
    </source>
</evidence>
<accession>A0A0D0CCR6</accession>
<keyword evidence="7" id="KW-1185">Reference proteome</keyword>
<dbReference type="HOGENOM" id="CLU_064140_0_0_1"/>
<dbReference type="EMBL" id="KN834775">
    <property type="protein sequence ID" value="KIK60299.1"/>
    <property type="molecule type" value="Genomic_DNA"/>
</dbReference>
<reference evidence="6 7" key="1">
    <citation type="submission" date="2014-04" db="EMBL/GenBank/DDBJ databases">
        <title>Evolutionary Origins and Diversification of the Mycorrhizal Mutualists.</title>
        <authorList>
            <consortium name="DOE Joint Genome Institute"/>
            <consortium name="Mycorrhizal Genomics Consortium"/>
            <person name="Kohler A."/>
            <person name="Kuo A."/>
            <person name="Nagy L.G."/>
            <person name="Floudas D."/>
            <person name="Copeland A."/>
            <person name="Barry K.W."/>
            <person name="Cichocki N."/>
            <person name="Veneault-Fourrey C."/>
            <person name="LaButti K."/>
            <person name="Lindquist E.A."/>
            <person name="Lipzen A."/>
            <person name="Lundell T."/>
            <person name="Morin E."/>
            <person name="Murat C."/>
            <person name="Riley R."/>
            <person name="Ohm R."/>
            <person name="Sun H."/>
            <person name="Tunlid A."/>
            <person name="Henrissat B."/>
            <person name="Grigoriev I.V."/>
            <person name="Hibbett D.S."/>
            <person name="Martin F."/>
        </authorList>
    </citation>
    <scope>NUCLEOTIDE SEQUENCE [LARGE SCALE GENOMIC DNA]</scope>
    <source>
        <strain evidence="6 7">FD-317 M1</strain>
    </source>
</reference>
<keyword evidence="2" id="KW-0805">Transcription regulation</keyword>
<evidence type="ECO:0000256" key="2">
    <source>
        <dbReference type="ARBA" id="ARBA00023015"/>
    </source>
</evidence>
<dbReference type="GO" id="GO:0000124">
    <property type="term" value="C:SAGA complex"/>
    <property type="evidence" value="ECO:0007669"/>
    <property type="project" value="TreeGrafter"/>
</dbReference>
<proteinExistence type="predicted"/>
<dbReference type="PANTHER" id="PTHR21277">
    <property type="entry name" value="TRANSCRIPTIONAL ADAPTER 1"/>
    <property type="match status" value="1"/>
</dbReference>
<evidence type="ECO:0000313" key="7">
    <source>
        <dbReference type="Proteomes" id="UP000053593"/>
    </source>
</evidence>
<dbReference type="GO" id="GO:0006357">
    <property type="term" value="P:regulation of transcription by RNA polymerase II"/>
    <property type="evidence" value="ECO:0007669"/>
    <property type="project" value="TreeGrafter"/>
</dbReference>
<organism evidence="6 7">
    <name type="scientific">Collybiopsis luxurians FD-317 M1</name>
    <dbReference type="NCBI Taxonomy" id="944289"/>
    <lineage>
        <taxon>Eukaryota</taxon>
        <taxon>Fungi</taxon>
        <taxon>Dikarya</taxon>
        <taxon>Basidiomycota</taxon>
        <taxon>Agaricomycotina</taxon>
        <taxon>Agaricomycetes</taxon>
        <taxon>Agaricomycetidae</taxon>
        <taxon>Agaricales</taxon>
        <taxon>Marasmiineae</taxon>
        <taxon>Omphalotaceae</taxon>
        <taxon>Collybiopsis</taxon>
        <taxon>Collybiopsis luxurians</taxon>
    </lineage>
</organism>
<evidence type="ECO:0000256" key="3">
    <source>
        <dbReference type="ARBA" id="ARBA00023163"/>
    </source>
</evidence>
<evidence type="ECO:0008006" key="8">
    <source>
        <dbReference type="Google" id="ProtNLM"/>
    </source>
</evidence>
<evidence type="ECO:0000256" key="1">
    <source>
        <dbReference type="ARBA" id="ARBA00004123"/>
    </source>
</evidence>
<evidence type="ECO:0000256" key="4">
    <source>
        <dbReference type="ARBA" id="ARBA00023242"/>
    </source>
</evidence>
<dbReference type="Proteomes" id="UP000053593">
    <property type="component" value="Unassembled WGS sequence"/>
</dbReference>
<dbReference type="PANTHER" id="PTHR21277:SF5">
    <property type="entry name" value="TRANSCRIPTIONAL ADAPTER 1"/>
    <property type="match status" value="1"/>
</dbReference>
<dbReference type="Pfam" id="PF12767">
    <property type="entry name" value="SAGA-Tad1"/>
    <property type="match status" value="1"/>
</dbReference>
<evidence type="ECO:0000256" key="5">
    <source>
        <dbReference type="SAM" id="MobiDB-lite"/>
    </source>
</evidence>
<gene>
    <name evidence="6" type="ORF">GYMLUDRAFT_43596</name>
</gene>
<keyword evidence="4" id="KW-0539">Nucleus</keyword>
<feature type="compositionally biased region" description="Basic residues" evidence="5">
    <location>
        <begin position="85"/>
        <end position="95"/>
    </location>
</feature>
<sequence length="345" mass="38393">MSLPTTSHIKSQLTTNLAVKAPIYFESLQKFITGRISRTEFDDTLKPILDAPYLIQLHNALIISLFDARSHKRPLTPPPTEQKTKSPRPRKRRRVLPYQGPDVSDDQLGLTSSRLKRWVVSLGKPERERIRNLTSTPQPLDQFHLNHLREITEEIQRERPLNLPKERDDPPGTRLTVSLATTSRAPTIQHISERVNLVCAQHNLGSPHRNVSTLMHLACEVKLKQLITHALTLTTSSLAISSISTSKSSSSHAHPSHQSQVLSTAAFETLFTLAPADLPNKSAAAMKLAALGDIDRDEEGEDGISTLLTNRGGAEGRERDPRWQIAALLAQRSAVKEALLDSDMR</sequence>
<name>A0A0D0CCR6_9AGAR</name>
<dbReference type="OrthoDB" id="10264870at2759"/>